<dbReference type="Proteomes" id="UP000243650">
    <property type="component" value="Unassembled WGS sequence"/>
</dbReference>
<dbReference type="NCBIfam" id="NF033484">
    <property type="entry name" value="Stp1_PP2C_phos"/>
    <property type="match status" value="1"/>
</dbReference>
<dbReference type="SMART" id="SM00331">
    <property type="entry name" value="PP2C_SIG"/>
    <property type="match status" value="1"/>
</dbReference>
<dbReference type="Pfam" id="PF13672">
    <property type="entry name" value="PP2C_2"/>
    <property type="match status" value="1"/>
</dbReference>
<dbReference type="SUPFAM" id="SSF81606">
    <property type="entry name" value="PP2C-like"/>
    <property type="match status" value="1"/>
</dbReference>
<proteinExistence type="predicted"/>
<dbReference type="InterPro" id="IPR001932">
    <property type="entry name" value="PPM-type_phosphatase-like_dom"/>
</dbReference>
<gene>
    <name evidence="2" type="ORF">C6I21_10775</name>
</gene>
<evidence type="ECO:0000259" key="1">
    <source>
        <dbReference type="PROSITE" id="PS51746"/>
    </source>
</evidence>
<evidence type="ECO:0000313" key="3">
    <source>
        <dbReference type="Proteomes" id="UP000243650"/>
    </source>
</evidence>
<keyword evidence="3" id="KW-1185">Reference proteome</keyword>
<dbReference type="InterPro" id="IPR036457">
    <property type="entry name" value="PPM-type-like_dom_sf"/>
</dbReference>
<evidence type="ECO:0000313" key="2">
    <source>
        <dbReference type="EMBL" id="PRO65276.1"/>
    </source>
</evidence>
<dbReference type="CDD" id="cd00143">
    <property type="entry name" value="PP2Cc"/>
    <property type="match status" value="1"/>
</dbReference>
<sequence>MAFSLHLLKKCRPEVDMQMHYHKGTDVGRVRKHNEDTVDVIQLHNHALLAVVCDGMGGHRAGDVASRLAVEELKALLQKETLPEELDLCTEVLKQAVYSVNERLNEYQRTHPECAGMGTTMTAVVVTDSGISSVNVGDSRLYEWTPEALVQLTNDQSLVGELLRRGEISEVEAAHHPRKNVLLQALGTESSVNVDAASFPGKTGGLLLLCSDGLTNKLSDSDLHEIIGQKHLPLSERINMCIDEANNRGGEDNITLILIDDTDGGNSS</sequence>
<comment type="caution">
    <text evidence="2">The sequence shown here is derived from an EMBL/GenBank/DDBJ whole genome shotgun (WGS) entry which is preliminary data.</text>
</comment>
<dbReference type="Gene3D" id="3.60.40.10">
    <property type="entry name" value="PPM-type phosphatase domain"/>
    <property type="match status" value="1"/>
</dbReference>
<organism evidence="2 3">
    <name type="scientific">Alkalicoccus urumqiensis</name>
    <name type="common">Bacillus urumqiensis</name>
    <dbReference type="NCBI Taxonomy" id="1548213"/>
    <lineage>
        <taxon>Bacteria</taxon>
        <taxon>Bacillati</taxon>
        <taxon>Bacillota</taxon>
        <taxon>Bacilli</taxon>
        <taxon>Bacillales</taxon>
        <taxon>Bacillaceae</taxon>
        <taxon>Alkalicoccus</taxon>
    </lineage>
</organism>
<protein>
    <submittedName>
        <fullName evidence="2">Stp1/IreP family PP2C-type Ser/Thr phosphatase</fullName>
    </submittedName>
</protein>
<accession>A0A2P6MG70</accession>
<feature type="domain" description="PPM-type phosphatase" evidence="1">
    <location>
        <begin position="20"/>
        <end position="261"/>
    </location>
</feature>
<dbReference type="PROSITE" id="PS51746">
    <property type="entry name" value="PPM_2"/>
    <property type="match status" value="1"/>
</dbReference>
<name>A0A2P6MG70_ALKUR</name>
<dbReference type="AlphaFoldDB" id="A0A2P6MG70"/>
<dbReference type="PANTHER" id="PTHR47992">
    <property type="entry name" value="PROTEIN PHOSPHATASE"/>
    <property type="match status" value="1"/>
</dbReference>
<dbReference type="SMART" id="SM00332">
    <property type="entry name" value="PP2Cc"/>
    <property type="match status" value="1"/>
</dbReference>
<dbReference type="OrthoDB" id="9801841at2"/>
<dbReference type="InterPro" id="IPR015655">
    <property type="entry name" value="PP2C"/>
</dbReference>
<dbReference type="GO" id="GO:0004722">
    <property type="term" value="F:protein serine/threonine phosphatase activity"/>
    <property type="evidence" value="ECO:0007669"/>
    <property type="project" value="InterPro"/>
</dbReference>
<reference evidence="2 3" key="1">
    <citation type="submission" date="2018-03" db="EMBL/GenBank/DDBJ databases">
        <title>Bacillus urumqiensis sp. nov., a moderately haloalkaliphilic bacterium isolated from a salt lake.</title>
        <authorList>
            <person name="Zhao B."/>
            <person name="Liao Z."/>
        </authorList>
    </citation>
    <scope>NUCLEOTIDE SEQUENCE [LARGE SCALE GENOMIC DNA]</scope>
    <source>
        <strain evidence="2 3">BZ-SZ-XJ18</strain>
    </source>
</reference>
<dbReference type="EMBL" id="PVNS01000009">
    <property type="protein sequence ID" value="PRO65276.1"/>
    <property type="molecule type" value="Genomic_DNA"/>
</dbReference>